<dbReference type="EMBL" id="CP132375">
    <property type="protein sequence ID" value="WLS98387.1"/>
    <property type="molecule type" value="Genomic_DNA"/>
</dbReference>
<dbReference type="CDD" id="cd20724">
    <property type="entry name" value="CdiA-CT_Kp342-like"/>
    <property type="match status" value="1"/>
</dbReference>
<name>A0ABD7Z244_9NEIS</name>
<dbReference type="Proteomes" id="UP001229773">
    <property type="component" value="Chromosome"/>
</dbReference>
<evidence type="ECO:0000313" key="1">
    <source>
        <dbReference type="EMBL" id="WLS98387.1"/>
    </source>
</evidence>
<protein>
    <submittedName>
        <fullName evidence="1">Uncharacterized protein</fullName>
    </submittedName>
</protein>
<dbReference type="GeneID" id="32538147"/>
<sequence length="136" mass="15423">MRLLVSNARKGTKLEIDPKKFDYLYGKVNSGEHNTARSTQLSQMMRRLGLPTNESGTAILTEHFNKVVNTKGNVINNDKRGSQSFKVREYFLMGLSGKGTILQTSFEIMPDGSRRFVTTIPKEGKNKCLFNLFQMK</sequence>
<evidence type="ECO:0000313" key="2">
    <source>
        <dbReference type="Proteomes" id="UP001229773"/>
    </source>
</evidence>
<dbReference type="RefSeq" id="WP_025331487.1">
    <property type="nucleotide sequence ID" value="NZ_CP132375.1"/>
</dbReference>
<accession>A0ABD7Z244</accession>
<organism evidence="1 2">
    <name type="scientific">Snodgrassella alvi</name>
    <dbReference type="NCBI Taxonomy" id="1196083"/>
    <lineage>
        <taxon>Bacteria</taxon>
        <taxon>Pseudomonadati</taxon>
        <taxon>Pseudomonadota</taxon>
        <taxon>Betaproteobacteria</taxon>
        <taxon>Neisseriales</taxon>
        <taxon>Neisseriaceae</taxon>
        <taxon>Snodgrassella</taxon>
    </lineage>
</organism>
<gene>
    <name evidence="1" type="ORF">RAM05_11190</name>
</gene>
<reference evidence="1 2" key="1">
    <citation type="submission" date="2023-08" db="EMBL/GenBank/DDBJ databases">
        <title>Complete genome sequences of 12 bacterial strains from the honey bee gut, resolved with long-read nanopore sequencing.</title>
        <authorList>
            <person name="Kwong W.K."/>
            <person name="Acheampong S."/>
            <person name="Polat M.F."/>
        </authorList>
    </citation>
    <scope>NUCLEOTIDE SEQUENCE [LARGE SCALE GENOMIC DNA]</scope>
    <source>
        <strain evidence="2">wkB9</strain>
    </source>
</reference>
<proteinExistence type="predicted"/>
<dbReference type="AlphaFoldDB" id="A0ABD7Z244"/>